<dbReference type="AlphaFoldDB" id="A0A9Q9RLN1"/>
<keyword evidence="2" id="KW-0804">Transcription</keyword>
<dbReference type="InterPro" id="IPR001138">
    <property type="entry name" value="Zn2Cys6_DnaBD"/>
</dbReference>
<comment type="caution">
    <text evidence="6">The sequence shown here is derived from an EMBL/GenBank/DDBJ whole genome shotgun (WGS) entry which is preliminary data.</text>
</comment>
<protein>
    <recommendedName>
        <fullName evidence="5">Zn(2)-C6 fungal-type domain-containing protein</fullName>
    </recommendedName>
</protein>
<dbReference type="PANTHER" id="PTHR47840:SF1">
    <property type="entry name" value="ZN(II)2CYS6 TRANSCRIPTION FACTOR (EUROFUNG)"/>
    <property type="match status" value="1"/>
</dbReference>
<dbReference type="CDD" id="cd12148">
    <property type="entry name" value="fungal_TF_MHR"/>
    <property type="match status" value="1"/>
</dbReference>
<organism evidence="6 7">
    <name type="scientific">Fusarium fujikuroi</name>
    <name type="common">Bakanae and foot rot disease fungus</name>
    <name type="synonym">Gibberella fujikuroi</name>
    <dbReference type="NCBI Taxonomy" id="5127"/>
    <lineage>
        <taxon>Eukaryota</taxon>
        <taxon>Fungi</taxon>
        <taxon>Dikarya</taxon>
        <taxon>Ascomycota</taxon>
        <taxon>Pezizomycotina</taxon>
        <taxon>Sordariomycetes</taxon>
        <taxon>Hypocreomycetidae</taxon>
        <taxon>Hypocreales</taxon>
        <taxon>Nectriaceae</taxon>
        <taxon>Fusarium</taxon>
        <taxon>Fusarium fujikuroi species complex</taxon>
    </lineage>
</organism>
<evidence type="ECO:0000313" key="7">
    <source>
        <dbReference type="Proteomes" id="UP000760494"/>
    </source>
</evidence>
<proteinExistence type="predicted"/>
<dbReference type="PROSITE" id="PS50048">
    <property type="entry name" value="ZN2_CY6_FUNGAL_2"/>
    <property type="match status" value="1"/>
</dbReference>
<evidence type="ECO:0000259" key="5">
    <source>
        <dbReference type="PROSITE" id="PS50048"/>
    </source>
</evidence>
<dbReference type="SMART" id="SM00066">
    <property type="entry name" value="GAL4"/>
    <property type="match status" value="1"/>
</dbReference>
<reference evidence="6" key="1">
    <citation type="submission" date="2019-05" db="EMBL/GenBank/DDBJ databases">
        <authorList>
            <person name="Piombo E."/>
        </authorList>
    </citation>
    <scope>NUCLEOTIDE SEQUENCE</scope>
    <source>
        <strain evidence="6">C2S</strain>
    </source>
</reference>
<sequence length="686" mass="76320">MSATAAAPRAMSQSVTARRKMRKGTHSCSECRRRKIKCKFHPGTASPCIPCAARGSRCLDQRNATPVNESNINTESVSLRERVAVLEKMVRNHAVRHEPTLGHEEFDIEDELVEADERAPFVSMLNKAEVCWKLILDYDGPLIVSEALEESHFQITQPIQETPSRTGPPFYTQSSSEACLKLRSALPEYDLLISTLSQNGAWWSSFRQKVQVICQGTYQGLAAFAARAYTSSDPAELGMLVVAYARSTGNNHNLYGLVDRLAIPDSALSYSAEAMELLLLLAKAYSDIGQPRQSWMMYRKGLAISEVMGLYRREIVSPRLKSIWWAFYHGDRFSSLLLGIPYGFNDAHLGPSVEPYNVPTYPEQRFVLRCASIAGKIIDRNMMPGKPSSASSMLLDEQMDTIASSMPLSWWDLPESLPNCHAETDELRNVLLLHFYFFHVRINLHLPFIVGTEMTSARSSHRLACLEASRQLLKRFTLLRTEIQGFSIFDCKTSDFVGFMACVSLILCLSQPRSDEITVPVPDEDQDLIAQVKSIFEREEKAGCKVACQCRRMLNILSGITLVSDESASSQLPDRIAIPHFGYVRRDVVQQAGLQATAGASVVRSTTQRMTAAPVVSSDGLGGLGTGSGSCNWSETVDTGICWEFGELEHFQIDDDLSSWLDTAMLDVNLEWDMPLSGFSPHNPSL</sequence>
<dbReference type="PANTHER" id="PTHR47840">
    <property type="entry name" value="ZN(II)2CYS6 TRANSCRIPTION FACTOR (EUROFUNG)-RELATED"/>
    <property type="match status" value="1"/>
</dbReference>
<evidence type="ECO:0000256" key="2">
    <source>
        <dbReference type="ARBA" id="ARBA00023163"/>
    </source>
</evidence>
<evidence type="ECO:0000256" key="1">
    <source>
        <dbReference type="ARBA" id="ARBA00023015"/>
    </source>
</evidence>
<keyword evidence="3" id="KW-0539">Nucleus</keyword>
<dbReference type="PROSITE" id="PS00463">
    <property type="entry name" value="ZN2_CY6_FUNGAL_1"/>
    <property type="match status" value="1"/>
</dbReference>
<dbReference type="Proteomes" id="UP000760494">
    <property type="component" value="Unassembled WGS sequence"/>
</dbReference>
<evidence type="ECO:0000256" key="3">
    <source>
        <dbReference type="ARBA" id="ARBA00023242"/>
    </source>
</evidence>
<dbReference type="GO" id="GO:0008270">
    <property type="term" value="F:zinc ion binding"/>
    <property type="evidence" value="ECO:0007669"/>
    <property type="project" value="InterPro"/>
</dbReference>
<keyword evidence="1" id="KW-0805">Transcription regulation</keyword>
<feature type="region of interest" description="Disordered" evidence="4">
    <location>
        <begin position="1"/>
        <end position="21"/>
    </location>
</feature>
<dbReference type="InterPro" id="IPR036864">
    <property type="entry name" value="Zn2-C6_fun-type_DNA-bd_sf"/>
</dbReference>
<dbReference type="GO" id="GO:0000981">
    <property type="term" value="F:DNA-binding transcription factor activity, RNA polymerase II-specific"/>
    <property type="evidence" value="ECO:0007669"/>
    <property type="project" value="InterPro"/>
</dbReference>
<dbReference type="Gene3D" id="4.10.240.10">
    <property type="entry name" value="Zn(2)-C6 fungal-type DNA-binding domain"/>
    <property type="match status" value="1"/>
</dbReference>
<dbReference type="EMBL" id="CABFJX010000312">
    <property type="protein sequence ID" value="VTT70945.1"/>
    <property type="molecule type" value="Genomic_DNA"/>
</dbReference>
<gene>
    <name evidence="6" type="ORF">C2S_8220</name>
</gene>
<evidence type="ECO:0000313" key="6">
    <source>
        <dbReference type="EMBL" id="VTT70945.1"/>
    </source>
</evidence>
<dbReference type="SUPFAM" id="SSF57701">
    <property type="entry name" value="Zn2/Cys6 DNA-binding domain"/>
    <property type="match status" value="1"/>
</dbReference>
<accession>A0A9Q9RLN1</accession>
<dbReference type="CDD" id="cd00067">
    <property type="entry name" value="GAL4"/>
    <property type="match status" value="1"/>
</dbReference>
<evidence type="ECO:0000256" key="4">
    <source>
        <dbReference type="SAM" id="MobiDB-lite"/>
    </source>
</evidence>
<name>A0A9Q9RLN1_FUSFU</name>
<feature type="domain" description="Zn(2)-C6 fungal-type" evidence="5">
    <location>
        <begin position="27"/>
        <end position="58"/>
    </location>
</feature>